<evidence type="ECO:0000313" key="1">
    <source>
        <dbReference type="EMBL" id="QHB28168.1"/>
    </source>
</evidence>
<sequence length="62" mass="7059">MDFGDIKRRDTPGDRVMSTKYSEYAGSVYSQLHKSVQTEWEHTDKALVAKLLGQFGDPPKEL</sequence>
<protein>
    <submittedName>
        <fullName evidence="1">Uncharacterized protein</fullName>
    </submittedName>
</protein>
<reference evidence="1 2" key="1">
    <citation type="submission" date="2019-05" db="EMBL/GenBank/DDBJ databases">
        <title>Complete genome sequence of Pseudomonas Pseudomonas resinovorans.</title>
        <authorList>
            <person name="Chen H.-P."/>
        </authorList>
    </citation>
    <scope>NUCLEOTIDE SEQUENCE [LARGE SCALE GENOMIC DNA]</scope>
    <source>
        <strain evidence="1 2">TCU-CK1</strain>
    </source>
</reference>
<name>A0AAE6RBT1_9PSED</name>
<dbReference type="AlphaFoldDB" id="A0AAE6RBT1"/>
<organism evidence="1 2">
    <name type="scientific">Pseudomonas monteilii</name>
    <dbReference type="NCBI Taxonomy" id="76759"/>
    <lineage>
        <taxon>Bacteria</taxon>
        <taxon>Pseudomonadati</taxon>
        <taxon>Pseudomonadota</taxon>
        <taxon>Gammaproteobacteria</taxon>
        <taxon>Pseudomonadales</taxon>
        <taxon>Pseudomonadaceae</taxon>
        <taxon>Pseudomonas</taxon>
    </lineage>
</organism>
<evidence type="ECO:0000313" key="2">
    <source>
        <dbReference type="Proteomes" id="UP000464593"/>
    </source>
</evidence>
<proteinExistence type="predicted"/>
<dbReference type="EMBL" id="CP040324">
    <property type="protein sequence ID" value="QHB28168.1"/>
    <property type="molecule type" value="Genomic_DNA"/>
</dbReference>
<accession>A0AAE6RBT1</accession>
<dbReference type="Proteomes" id="UP000464593">
    <property type="component" value="Chromosome"/>
</dbReference>
<gene>
    <name evidence="1" type="ORF">TCK1_2822</name>
</gene>